<dbReference type="AlphaFoldDB" id="A0AAU8IE14"/>
<evidence type="ECO:0008006" key="2">
    <source>
        <dbReference type="Google" id="ProtNLM"/>
    </source>
</evidence>
<gene>
    <name evidence="1" type="ORF">ABNN70_11115</name>
</gene>
<protein>
    <recommendedName>
        <fullName evidence="2">HTH merR-type domain-containing protein</fullName>
    </recommendedName>
</protein>
<sequence length="186" mass="21277">MSTGKGNYGYSTRQVVEKLKVTRSKLRRLTLALEKHGYHFPRKKSNQRIYFEQNVQMISQLMLEMKKGKTIDYAAAELCGGPAGLPQAELTKTALRSSGSGTLKLPETEISFSAEQFRLMIEQVAATAAEKTAENVIERYDKEMERRIERRDRELVNRLREASEAGVKKNNFFSRFIGRKKLAEKP</sequence>
<reference evidence="1" key="1">
    <citation type="submission" date="2024-06" db="EMBL/GenBank/DDBJ databases">
        <authorList>
            <person name="Fan A."/>
            <person name="Zhang F.Y."/>
            <person name="Zhang L."/>
        </authorList>
    </citation>
    <scope>NUCLEOTIDE SEQUENCE</scope>
    <source>
        <strain evidence="1">Y61</strain>
    </source>
</reference>
<accession>A0AAU8IE14</accession>
<proteinExistence type="predicted"/>
<dbReference type="Gene3D" id="1.10.1660.10">
    <property type="match status" value="1"/>
</dbReference>
<dbReference type="EMBL" id="CP159510">
    <property type="protein sequence ID" value="XCJ16233.1"/>
    <property type="molecule type" value="Genomic_DNA"/>
</dbReference>
<organism evidence="1">
    <name type="scientific">Sporolactobacillus sp. Y61</name>
    <dbReference type="NCBI Taxonomy" id="3160863"/>
    <lineage>
        <taxon>Bacteria</taxon>
        <taxon>Bacillati</taxon>
        <taxon>Bacillota</taxon>
        <taxon>Bacilli</taxon>
        <taxon>Bacillales</taxon>
        <taxon>Sporolactobacillaceae</taxon>
        <taxon>Sporolactobacillus</taxon>
    </lineage>
</organism>
<dbReference type="RefSeq" id="WP_353947826.1">
    <property type="nucleotide sequence ID" value="NZ_CP159510.1"/>
</dbReference>
<name>A0AAU8IE14_9BACL</name>
<evidence type="ECO:0000313" key="1">
    <source>
        <dbReference type="EMBL" id="XCJ16233.1"/>
    </source>
</evidence>